<keyword evidence="4 12" id="KW-0349">Heme</keyword>
<dbReference type="InterPro" id="IPR050651">
    <property type="entry name" value="Plant_Cytochrome_P450_Monoox"/>
</dbReference>
<reference evidence="14 15" key="1">
    <citation type="journal article" date="2021" name="Nat. Plants">
        <title>The Taxus genome provides insights into paclitaxel biosynthesis.</title>
        <authorList>
            <person name="Xiong X."/>
            <person name="Gou J."/>
            <person name="Liao Q."/>
            <person name="Li Y."/>
            <person name="Zhou Q."/>
            <person name="Bi G."/>
            <person name="Li C."/>
            <person name="Du R."/>
            <person name="Wang X."/>
            <person name="Sun T."/>
            <person name="Guo L."/>
            <person name="Liang H."/>
            <person name="Lu P."/>
            <person name="Wu Y."/>
            <person name="Zhang Z."/>
            <person name="Ro D.K."/>
            <person name="Shang Y."/>
            <person name="Huang S."/>
            <person name="Yan J."/>
        </authorList>
    </citation>
    <scope>NUCLEOTIDE SEQUENCE [LARGE SCALE GENOMIC DNA]</scope>
    <source>
        <strain evidence="14">Ta-2019</strain>
    </source>
</reference>
<name>A0AA38FG90_TAXCH</name>
<evidence type="ECO:0000313" key="14">
    <source>
        <dbReference type="EMBL" id="KAH9300627.1"/>
    </source>
</evidence>
<feature type="non-terminal residue" evidence="14">
    <location>
        <position position="501"/>
    </location>
</feature>
<evidence type="ECO:0000256" key="11">
    <source>
        <dbReference type="ARBA" id="ARBA00023136"/>
    </source>
</evidence>
<dbReference type="OMA" id="AAHAKEC"/>
<dbReference type="GO" id="GO:0016020">
    <property type="term" value="C:membrane"/>
    <property type="evidence" value="ECO:0007669"/>
    <property type="project" value="UniProtKB-SubCell"/>
</dbReference>
<comment type="subcellular location">
    <subcellularLocation>
        <location evidence="2">Membrane</location>
    </subcellularLocation>
</comment>
<dbReference type="PANTHER" id="PTHR47947:SF26">
    <property type="entry name" value="CYTOCHROME P450"/>
    <property type="match status" value="1"/>
</dbReference>
<keyword evidence="13" id="KW-0503">Monooxygenase</keyword>
<dbReference type="PROSITE" id="PS00086">
    <property type="entry name" value="CYTOCHROME_P450"/>
    <property type="match status" value="1"/>
</dbReference>
<keyword evidence="5" id="KW-0812">Transmembrane</keyword>
<keyword evidence="9 12" id="KW-0408">Iron</keyword>
<evidence type="ECO:0000256" key="9">
    <source>
        <dbReference type="ARBA" id="ARBA00023004"/>
    </source>
</evidence>
<evidence type="ECO:0000256" key="2">
    <source>
        <dbReference type="ARBA" id="ARBA00004370"/>
    </source>
</evidence>
<comment type="similarity">
    <text evidence="13">Belongs to the cytochrome P450 family.</text>
</comment>
<dbReference type="InterPro" id="IPR001128">
    <property type="entry name" value="Cyt_P450"/>
</dbReference>
<keyword evidence="11" id="KW-0472">Membrane</keyword>
<evidence type="ECO:0000256" key="4">
    <source>
        <dbReference type="ARBA" id="ARBA00022617"/>
    </source>
</evidence>
<proteinExistence type="inferred from homology"/>
<comment type="cofactor">
    <cofactor evidence="1 12">
        <name>heme</name>
        <dbReference type="ChEBI" id="CHEBI:30413"/>
    </cofactor>
</comment>
<dbReference type="InterPro" id="IPR017972">
    <property type="entry name" value="Cyt_P450_CS"/>
</dbReference>
<evidence type="ECO:0000256" key="5">
    <source>
        <dbReference type="ARBA" id="ARBA00022692"/>
    </source>
</evidence>
<dbReference type="SUPFAM" id="SSF48264">
    <property type="entry name" value="Cytochrome P450"/>
    <property type="match status" value="1"/>
</dbReference>
<organism evidence="14 15">
    <name type="scientific">Taxus chinensis</name>
    <name type="common">Chinese yew</name>
    <name type="synonym">Taxus wallichiana var. chinensis</name>
    <dbReference type="NCBI Taxonomy" id="29808"/>
    <lineage>
        <taxon>Eukaryota</taxon>
        <taxon>Viridiplantae</taxon>
        <taxon>Streptophyta</taxon>
        <taxon>Embryophyta</taxon>
        <taxon>Tracheophyta</taxon>
        <taxon>Spermatophyta</taxon>
        <taxon>Pinopsida</taxon>
        <taxon>Pinidae</taxon>
        <taxon>Conifers II</taxon>
        <taxon>Cupressales</taxon>
        <taxon>Taxaceae</taxon>
        <taxon>Taxus</taxon>
    </lineage>
</organism>
<gene>
    <name evidence="14" type="ORF">KI387_012210</name>
</gene>
<dbReference type="AlphaFoldDB" id="A0AA38FG90"/>
<evidence type="ECO:0008006" key="16">
    <source>
        <dbReference type="Google" id="ProtNLM"/>
    </source>
</evidence>
<dbReference type="Pfam" id="PF00067">
    <property type="entry name" value="p450"/>
    <property type="match status" value="1"/>
</dbReference>
<evidence type="ECO:0000256" key="6">
    <source>
        <dbReference type="ARBA" id="ARBA00022723"/>
    </source>
</evidence>
<keyword evidence="8 13" id="KW-0560">Oxidoreductase</keyword>
<dbReference type="PRINTS" id="PR00463">
    <property type="entry name" value="EP450I"/>
</dbReference>
<evidence type="ECO:0000256" key="8">
    <source>
        <dbReference type="ARBA" id="ARBA00023002"/>
    </source>
</evidence>
<dbReference type="GO" id="GO:0005506">
    <property type="term" value="F:iron ion binding"/>
    <property type="evidence" value="ECO:0007669"/>
    <property type="project" value="InterPro"/>
</dbReference>
<evidence type="ECO:0000256" key="1">
    <source>
        <dbReference type="ARBA" id="ARBA00001971"/>
    </source>
</evidence>
<dbReference type="InterPro" id="IPR002401">
    <property type="entry name" value="Cyt_P450_E_grp-I"/>
</dbReference>
<dbReference type="EMBL" id="JAHRHJ020000009">
    <property type="protein sequence ID" value="KAH9300627.1"/>
    <property type="molecule type" value="Genomic_DNA"/>
</dbReference>
<keyword evidence="7" id="KW-1133">Transmembrane helix</keyword>
<evidence type="ECO:0000256" key="10">
    <source>
        <dbReference type="ARBA" id="ARBA00023059"/>
    </source>
</evidence>
<evidence type="ECO:0000256" key="13">
    <source>
        <dbReference type="RuleBase" id="RU000461"/>
    </source>
</evidence>
<dbReference type="Gene3D" id="1.10.630.10">
    <property type="entry name" value="Cytochrome P450"/>
    <property type="match status" value="1"/>
</dbReference>
<comment type="caution">
    <text evidence="14">The sequence shown here is derived from an EMBL/GenBank/DDBJ whole genome shotgun (WGS) entry which is preliminary data.</text>
</comment>
<keyword evidence="6 12" id="KW-0479">Metal-binding</keyword>
<feature type="binding site" description="axial binding residue" evidence="12">
    <location>
        <position position="452"/>
    </location>
    <ligand>
        <name>heme</name>
        <dbReference type="ChEBI" id="CHEBI:30413"/>
    </ligand>
    <ligandPart>
        <name>Fe</name>
        <dbReference type="ChEBI" id="CHEBI:18248"/>
    </ligandPart>
</feature>
<evidence type="ECO:0000256" key="7">
    <source>
        <dbReference type="ARBA" id="ARBA00022989"/>
    </source>
</evidence>
<dbReference type="FunFam" id="1.10.630.10:FF:000026">
    <property type="entry name" value="Cytochrome P450 82C4"/>
    <property type="match status" value="1"/>
</dbReference>
<sequence length="501" mass="56563">MSFETATVILITVAALLLVVIQRRNRNQKTLQRKLKPPQPPSWPVIGNLQPLSTKVPVHRILSSLSESYGPIMHLQLGLRPALVIASSDLAKECFTTNDKAFASRPRLSAGKHIGYDYKIFSMAPYGSYWRNLRKMSTTQILSATRIESFKHVRVEEISALIRSLFESCQRAEVTPVNMKTRLSDLTFNIILRMVANKRLSGPVDSEEYQEAYRFKQMIKQSVFLVGAFDVGDYLPFLKWFDLQGLIAAMKKLQKRRDVFVQNLVNDHREKRGVQPKDFIDVLISATDNHEIQSDGNDDVVKATAVIMLTAGTETSSVTVEWALAALLQKPEFLRKAQEELDTIIGRDRLIEEADMHELKYLQAIVKETFRLYPAAPLLVPHEAIEDCTIGGYHVSAGTQLIVNAWKIHRDPAVWDRPTVFDPERFLKSEKEIDVKGRNFELIPFGSGRRMCPGMSLALSVVTYTLGRLLHSFEWSVPEGAVIDMTEGLGLTMPKAIPLVT</sequence>
<accession>A0AA38FG90</accession>
<protein>
    <recommendedName>
        <fullName evidence="16">Cytochrome P450</fullName>
    </recommendedName>
</protein>
<dbReference type="GO" id="GO:0020037">
    <property type="term" value="F:heme binding"/>
    <property type="evidence" value="ECO:0007669"/>
    <property type="project" value="InterPro"/>
</dbReference>
<dbReference type="InterPro" id="IPR036396">
    <property type="entry name" value="Cyt_P450_sf"/>
</dbReference>
<evidence type="ECO:0000313" key="15">
    <source>
        <dbReference type="Proteomes" id="UP000824469"/>
    </source>
</evidence>
<dbReference type="PRINTS" id="PR00385">
    <property type="entry name" value="P450"/>
</dbReference>
<dbReference type="PANTHER" id="PTHR47947">
    <property type="entry name" value="CYTOCHROME P450 82C3-RELATED"/>
    <property type="match status" value="1"/>
</dbReference>
<keyword evidence="15" id="KW-1185">Reference proteome</keyword>
<dbReference type="CDD" id="cd20618">
    <property type="entry name" value="CYP71_clan"/>
    <property type="match status" value="1"/>
</dbReference>
<dbReference type="GO" id="GO:0016705">
    <property type="term" value="F:oxidoreductase activity, acting on paired donors, with incorporation or reduction of molecular oxygen"/>
    <property type="evidence" value="ECO:0007669"/>
    <property type="project" value="InterPro"/>
</dbReference>
<dbReference type="GO" id="GO:0042617">
    <property type="term" value="P:paclitaxel biosynthetic process"/>
    <property type="evidence" value="ECO:0007669"/>
    <property type="project" value="UniProtKB-KW"/>
</dbReference>
<keyword evidence="10" id="KW-0876">Taxol biosynthesis</keyword>
<dbReference type="Proteomes" id="UP000824469">
    <property type="component" value="Unassembled WGS sequence"/>
</dbReference>
<evidence type="ECO:0000256" key="3">
    <source>
        <dbReference type="ARBA" id="ARBA00005122"/>
    </source>
</evidence>
<comment type="pathway">
    <text evidence="3">Alkaloid biosynthesis; taxol biosynthesis.</text>
</comment>
<dbReference type="GO" id="GO:0004497">
    <property type="term" value="F:monooxygenase activity"/>
    <property type="evidence" value="ECO:0007669"/>
    <property type="project" value="UniProtKB-KW"/>
</dbReference>
<evidence type="ECO:0000256" key="12">
    <source>
        <dbReference type="PIRSR" id="PIRSR602401-1"/>
    </source>
</evidence>